<protein>
    <submittedName>
        <fullName evidence="1">Uncharacterized protein</fullName>
    </submittedName>
</protein>
<accession>A0ABN6Y8Q5</accession>
<reference evidence="2" key="1">
    <citation type="journal article" date="2019" name="Int. J. Syst. Evol. Microbiol.">
        <title>The Global Catalogue of Microorganisms (GCM) 10K type strain sequencing project: providing services to taxonomists for standard genome sequencing and annotation.</title>
        <authorList>
            <consortium name="The Broad Institute Genomics Platform"/>
            <consortium name="The Broad Institute Genome Sequencing Center for Infectious Disease"/>
            <person name="Wu L."/>
            <person name="Ma J."/>
        </authorList>
    </citation>
    <scope>NUCLEOTIDE SEQUENCE [LARGE SCALE GENOMIC DNA]</scope>
    <source>
        <strain evidence="2">NBRC 108728</strain>
    </source>
</reference>
<dbReference type="EMBL" id="AP027733">
    <property type="protein sequence ID" value="BDZ52290.1"/>
    <property type="molecule type" value="Genomic_DNA"/>
</dbReference>
<dbReference type="Proteomes" id="UP001321486">
    <property type="component" value="Plasmid pNBRC108728a"/>
</dbReference>
<organism evidence="1 2">
    <name type="scientific">Frondihabitans sucicola</name>
    <dbReference type="NCBI Taxonomy" id="1268041"/>
    <lineage>
        <taxon>Bacteria</taxon>
        <taxon>Bacillati</taxon>
        <taxon>Actinomycetota</taxon>
        <taxon>Actinomycetes</taxon>
        <taxon>Micrococcales</taxon>
        <taxon>Microbacteriaceae</taxon>
        <taxon>Frondihabitans</taxon>
    </lineage>
</organism>
<geneLocation type="plasmid" evidence="1 2">
    <name>pNBRC108728a</name>
</geneLocation>
<evidence type="ECO:0000313" key="2">
    <source>
        <dbReference type="Proteomes" id="UP001321486"/>
    </source>
</evidence>
<proteinExistence type="predicted"/>
<gene>
    <name evidence="1" type="ORF">GCM10025867_45310</name>
</gene>
<evidence type="ECO:0000313" key="1">
    <source>
        <dbReference type="EMBL" id="BDZ52290.1"/>
    </source>
</evidence>
<sequence length="58" mass="6787">MLQALRKFRRHAANDARRALDRECECGLVTAEARALSRRQEPVAIDRWWAREPIELIA</sequence>
<keyword evidence="2" id="KW-1185">Reference proteome</keyword>
<name>A0ABN6Y8Q5_9MICO</name>
<keyword evidence="1" id="KW-0614">Plasmid</keyword>